<evidence type="ECO:0000313" key="9">
    <source>
        <dbReference type="Proteomes" id="UP000030752"/>
    </source>
</evidence>
<comment type="subcellular location">
    <subcellularLocation>
        <location evidence="2">Cytoplasm</location>
    </subcellularLocation>
    <subcellularLocation>
        <location evidence="1">Nucleus</location>
    </subcellularLocation>
</comment>
<reference evidence="8 9" key="1">
    <citation type="submission" date="2013-03" db="EMBL/GenBank/DDBJ databases">
        <title>The Genome Sequence of Phialophora europaea CBS 101466.</title>
        <authorList>
            <consortium name="The Broad Institute Genomics Platform"/>
            <person name="Cuomo C."/>
            <person name="de Hoog S."/>
            <person name="Gorbushina A."/>
            <person name="Walker B."/>
            <person name="Young S.K."/>
            <person name="Zeng Q."/>
            <person name="Gargeya S."/>
            <person name="Fitzgerald M."/>
            <person name="Haas B."/>
            <person name="Abouelleil A."/>
            <person name="Allen A.W."/>
            <person name="Alvarado L."/>
            <person name="Arachchi H.M."/>
            <person name="Berlin A.M."/>
            <person name="Chapman S.B."/>
            <person name="Gainer-Dewar J."/>
            <person name="Goldberg J."/>
            <person name="Griggs A."/>
            <person name="Gujja S."/>
            <person name="Hansen M."/>
            <person name="Howarth C."/>
            <person name="Imamovic A."/>
            <person name="Ireland A."/>
            <person name="Larimer J."/>
            <person name="McCowan C."/>
            <person name="Murphy C."/>
            <person name="Pearson M."/>
            <person name="Poon T.W."/>
            <person name="Priest M."/>
            <person name="Roberts A."/>
            <person name="Saif S."/>
            <person name="Shea T."/>
            <person name="Sisk P."/>
            <person name="Sykes S."/>
            <person name="Wortman J."/>
            <person name="Nusbaum C."/>
            <person name="Birren B."/>
        </authorList>
    </citation>
    <scope>NUCLEOTIDE SEQUENCE [LARGE SCALE GENOMIC DNA]</scope>
    <source>
        <strain evidence="8 9">CBS 101466</strain>
    </source>
</reference>
<dbReference type="GO" id="GO:0005737">
    <property type="term" value="C:cytoplasm"/>
    <property type="evidence" value="ECO:0007669"/>
    <property type="project" value="UniProtKB-SubCell"/>
</dbReference>
<dbReference type="PRINTS" id="PR00625">
    <property type="entry name" value="JDOMAIN"/>
</dbReference>
<organism evidence="8 9">
    <name type="scientific">Cyphellophora europaea (strain CBS 101466)</name>
    <name type="common">Phialophora europaea</name>
    <dbReference type="NCBI Taxonomy" id="1220924"/>
    <lineage>
        <taxon>Eukaryota</taxon>
        <taxon>Fungi</taxon>
        <taxon>Dikarya</taxon>
        <taxon>Ascomycota</taxon>
        <taxon>Pezizomycotina</taxon>
        <taxon>Eurotiomycetes</taxon>
        <taxon>Chaetothyriomycetidae</taxon>
        <taxon>Chaetothyriales</taxon>
        <taxon>Cyphellophoraceae</taxon>
        <taxon>Cyphellophora</taxon>
    </lineage>
</organism>
<dbReference type="InParanoid" id="W2S2E6"/>
<dbReference type="CDD" id="cd06257">
    <property type="entry name" value="DnaJ"/>
    <property type="match status" value="1"/>
</dbReference>
<evidence type="ECO:0000256" key="3">
    <source>
        <dbReference type="ARBA" id="ARBA00022490"/>
    </source>
</evidence>
<keyword evidence="9" id="KW-1185">Reference proteome</keyword>
<dbReference type="InterPro" id="IPR001623">
    <property type="entry name" value="DnaJ_domain"/>
</dbReference>
<evidence type="ECO:0000259" key="7">
    <source>
        <dbReference type="PROSITE" id="PS50076"/>
    </source>
</evidence>
<keyword evidence="5" id="KW-0539">Nucleus</keyword>
<dbReference type="EMBL" id="KB822719">
    <property type="protein sequence ID" value="ETN42228.1"/>
    <property type="molecule type" value="Genomic_DNA"/>
</dbReference>
<dbReference type="AlphaFoldDB" id="W2S2E6"/>
<feature type="compositionally biased region" description="Basic and acidic residues" evidence="6">
    <location>
        <begin position="143"/>
        <end position="181"/>
    </location>
</feature>
<keyword evidence="3" id="KW-0963">Cytoplasm</keyword>
<dbReference type="PANTHER" id="PTHR44313">
    <property type="entry name" value="DNAJ HOMOLOG SUBFAMILY C MEMBER 17"/>
    <property type="match status" value="1"/>
</dbReference>
<dbReference type="PROSITE" id="PS50076">
    <property type="entry name" value="DNAJ_2"/>
    <property type="match status" value="1"/>
</dbReference>
<evidence type="ECO:0000256" key="1">
    <source>
        <dbReference type="ARBA" id="ARBA00004123"/>
    </source>
</evidence>
<gene>
    <name evidence="8" type="ORF">HMPREF1541_04169</name>
</gene>
<dbReference type="HOGENOM" id="CLU_045732_3_1_1"/>
<dbReference type="GO" id="GO:0000390">
    <property type="term" value="P:spliceosomal complex disassembly"/>
    <property type="evidence" value="ECO:0007669"/>
    <property type="project" value="TreeGrafter"/>
</dbReference>
<evidence type="ECO:0000256" key="4">
    <source>
        <dbReference type="ARBA" id="ARBA00023186"/>
    </source>
</evidence>
<evidence type="ECO:0000256" key="6">
    <source>
        <dbReference type="SAM" id="MobiDB-lite"/>
    </source>
</evidence>
<dbReference type="SMART" id="SM00271">
    <property type="entry name" value="DnaJ"/>
    <property type="match status" value="1"/>
</dbReference>
<dbReference type="Gene3D" id="1.10.287.110">
    <property type="entry name" value="DnaJ domain"/>
    <property type="match status" value="1"/>
</dbReference>
<evidence type="ECO:0000313" key="8">
    <source>
        <dbReference type="EMBL" id="ETN42228.1"/>
    </source>
</evidence>
<dbReference type="RefSeq" id="XP_008716737.1">
    <property type="nucleotide sequence ID" value="XM_008718515.1"/>
</dbReference>
<sequence length="284" mass="32307">MAGPSTPSEPDYYDLLGISPVATESEIRRAYRKTSILYHPDKVEPTPANLDKFHLLQIALNVLTTPDEKTKYDQTREAKLRRAAEHAKLEANRQRLKEDLEQAEAAAATSGVSVGMGRAPKRSWTEREVKIANIKEENRRRMAEIKARRAQDAEEARGRLERDQREREEKEEKERREQNGDRDDDADGGNEAMDRSVKLRWVKEGEGLEIDQDSIQDEFAVGEVESVVMLKDKRRRLEGRKEKATMGTAVVVFATLAAARKAVRRGPWDGIESVNWAKEKEAPT</sequence>
<evidence type="ECO:0000256" key="5">
    <source>
        <dbReference type="ARBA" id="ARBA00023242"/>
    </source>
</evidence>
<dbReference type="Pfam" id="PF00226">
    <property type="entry name" value="DnaJ"/>
    <property type="match status" value="1"/>
</dbReference>
<keyword evidence="4" id="KW-0143">Chaperone</keyword>
<proteinExistence type="predicted"/>
<dbReference type="InterPro" id="IPR036869">
    <property type="entry name" value="J_dom_sf"/>
</dbReference>
<accession>W2S2E6</accession>
<dbReference type="InterPro" id="IPR052094">
    <property type="entry name" value="Pre-mRNA-splicing_ERAD"/>
</dbReference>
<dbReference type="VEuPathDB" id="FungiDB:HMPREF1541_04169"/>
<protein>
    <recommendedName>
        <fullName evidence="7">J domain-containing protein</fullName>
    </recommendedName>
</protein>
<dbReference type="GeneID" id="19971508"/>
<dbReference type="GO" id="GO:0005681">
    <property type="term" value="C:spliceosomal complex"/>
    <property type="evidence" value="ECO:0007669"/>
    <property type="project" value="TreeGrafter"/>
</dbReference>
<evidence type="ECO:0000256" key="2">
    <source>
        <dbReference type="ARBA" id="ARBA00004496"/>
    </source>
</evidence>
<dbReference type="OrthoDB" id="376357at2759"/>
<dbReference type="SUPFAM" id="SSF46565">
    <property type="entry name" value="Chaperone J-domain"/>
    <property type="match status" value="1"/>
</dbReference>
<dbReference type="eggNOG" id="KOG0691">
    <property type="taxonomic scope" value="Eukaryota"/>
</dbReference>
<dbReference type="Proteomes" id="UP000030752">
    <property type="component" value="Unassembled WGS sequence"/>
</dbReference>
<feature type="domain" description="J" evidence="7">
    <location>
        <begin position="11"/>
        <end position="76"/>
    </location>
</feature>
<name>W2S2E6_CYPE1</name>
<dbReference type="STRING" id="1220924.W2S2E6"/>
<dbReference type="PANTHER" id="PTHR44313:SF1">
    <property type="entry name" value="DNAJ HOMOLOG SUBFAMILY C MEMBER 17"/>
    <property type="match status" value="1"/>
</dbReference>
<feature type="region of interest" description="Disordered" evidence="6">
    <location>
        <begin position="143"/>
        <end position="195"/>
    </location>
</feature>